<protein>
    <submittedName>
        <fullName evidence="4">Ankyrin repeat-containing protein</fullName>
    </submittedName>
</protein>
<name>A0A1G9DYE3_9ACTN</name>
<dbReference type="PANTHER" id="PTHR24189">
    <property type="entry name" value="MYOTROPHIN"/>
    <property type="match status" value="1"/>
</dbReference>
<evidence type="ECO:0000313" key="5">
    <source>
        <dbReference type="Proteomes" id="UP000199155"/>
    </source>
</evidence>
<dbReference type="PANTHER" id="PTHR24189:SF50">
    <property type="entry name" value="ANKYRIN REPEAT AND SOCS BOX PROTEIN 2"/>
    <property type="match status" value="1"/>
</dbReference>
<dbReference type="Gene3D" id="1.25.40.20">
    <property type="entry name" value="Ankyrin repeat-containing domain"/>
    <property type="match status" value="1"/>
</dbReference>
<dbReference type="InterPro" id="IPR050745">
    <property type="entry name" value="Multifunctional_regulatory"/>
</dbReference>
<dbReference type="Pfam" id="PF12796">
    <property type="entry name" value="Ank_2"/>
    <property type="match status" value="1"/>
</dbReference>
<gene>
    <name evidence="4" type="ORF">SAMN05421806_110143</name>
</gene>
<dbReference type="AlphaFoldDB" id="A0A1G9DYE3"/>
<evidence type="ECO:0000256" key="1">
    <source>
        <dbReference type="ARBA" id="ARBA00022737"/>
    </source>
</evidence>
<dbReference type="OrthoDB" id="3283992at2"/>
<feature type="repeat" description="ANK" evidence="3">
    <location>
        <begin position="322"/>
        <end position="354"/>
    </location>
</feature>
<dbReference type="RefSeq" id="WP_093613535.1">
    <property type="nucleotide sequence ID" value="NZ_FNFF01000010.1"/>
</dbReference>
<dbReference type="PROSITE" id="PS50088">
    <property type="entry name" value="ANK_REPEAT"/>
    <property type="match status" value="2"/>
</dbReference>
<dbReference type="SUPFAM" id="SSF48403">
    <property type="entry name" value="Ankyrin repeat"/>
    <property type="match status" value="1"/>
</dbReference>
<dbReference type="Proteomes" id="UP000199155">
    <property type="component" value="Unassembled WGS sequence"/>
</dbReference>
<accession>A0A1G9DYE3</accession>
<keyword evidence="1" id="KW-0677">Repeat</keyword>
<dbReference type="InterPro" id="IPR036770">
    <property type="entry name" value="Ankyrin_rpt-contain_sf"/>
</dbReference>
<feature type="repeat" description="ANK" evidence="3">
    <location>
        <begin position="289"/>
        <end position="321"/>
    </location>
</feature>
<organism evidence="4 5">
    <name type="scientific">Streptomyces indicus</name>
    <dbReference type="NCBI Taxonomy" id="417292"/>
    <lineage>
        <taxon>Bacteria</taxon>
        <taxon>Bacillati</taxon>
        <taxon>Actinomycetota</taxon>
        <taxon>Actinomycetes</taxon>
        <taxon>Kitasatosporales</taxon>
        <taxon>Streptomycetaceae</taxon>
        <taxon>Streptomyces</taxon>
    </lineage>
</organism>
<keyword evidence="2 3" id="KW-0040">ANK repeat</keyword>
<evidence type="ECO:0000256" key="3">
    <source>
        <dbReference type="PROSITE-ProRule" id="PRU00023"/>
    </source>
</evidence>
<sequence length="583" mass="63106">MGFFDDLVLPEEPAAERTALVRLGPPGEDEGRYAPPVDRYAPAFVRQLGVAGDGPEARVVVTGWSMWPRSATLHLSVFRRTRWQGSGPPRKSGLRVGLLFSDGRRVTSLDPTVMRDVSYTDTEGQQRRVFTPQATGLIPLDPGMGPLRRSTFKTDVDLYLPELPPPGEARLVVEWPDEEIGETSTAVDVAALRAAASTAMEVWPGLEPPDPATQPTTFVTAEMSGPPNFLAPPLSEHELSVLRREDEARQRYVPRDDWQQLGYHDWEDAALVRVRLEEGAPVDARVGWPEGTPLHQCAARGAADSVAVLLAHGAAVDASDEFGHTPLWHAVCSGSEQSIRALIDAGADVWTEQTGPWSPGLLLLTTPLAPLVAGLPGARELPAEDAAAFRAADELIAAFGEEELWTEGLGIAFVRGLDEDEVIRRLGAAPADCPLADLEHAPFADEDFEESLRWVGVTSLPGAPGGCVITQEGYLPSDEAVLAELTHGTAAYGIYYNPKGGIFGTLARDGRAVGHEEIGLTPDEAEPAAAWHFRWWQRGAFSYGADTLAYACSQAGLRITDAGTAADRHAPRRWVRLPDRLQR</sequence>
<reference evidence="4 5" key="1">
    <citation type="submission" date="2016-10" db="EMBL/GenBank/DDBJ databases">
        <authorList>
            <person name="de Groot N.N."/>
        </authorList>
    </citation>
    <scope>NUCLEOTIDE SEQUENCE [LARGE SCALE GENOMIC DNA]</scope>
    <source>
        <strain evidence="4 5">CGMCC 4.5727</strain>
    </source>
</reference>
<proteinExistence type="predicted"/>
<dbReference type="PROSITE" id="PS50297">
    <property type="entry name" value="ANK_REP_REGION"/>
    <property type="match status" value="2"/>
</dbReference>
<dbReference type="SMART" id="SM00248">
    <property type="entry name" value="ANK"/>
    <property type="match status" value="2"/>
</dbReference>
<dbReference type="STRING" id="417292.SAMN05421806_110143"/>
<evidence type="ECO:0000256" key="2">
    <source>
        <dbReference type="ARBA" id="ARBA00023043"/>
    </source>
</evidence>
<keyword evidence="5" id="KW-1185">Reference proteome</keyword>
<evidence type="ECO:0000313" key="4">
    <source>
        <dbReference type="EMBL" id="SDK68895.1"/>
    </source>
</evidence>
<dbReference type="InterPro" id="IPR002110">
    <property type="entry name" value="Ankyrin_rpt"/>
</dbReference>
<dbReference type="EMBL" id="FNFF01000010">
    <property type="protein sequence ID" value="SDK68895.1"/>
    <property type="molecule type" value="Genomic_DNA"/>
</dbReference>